<evidence type="ECO:0000256" key="1">
    <source>
        <dbReference type="ARBA" id="ARBA00009176"/>
    </source>
</evidence>
<gene>
    <name evidence="4" type="ORF">PMACD_LOCUS8812</name>
</gene>
<feature type="compositionally biased region" description="Low complexity" evidence="2">
    <location>
        <begin position="355"/>
        <end position="364"/>
    </location>
</feature>
<dbReference type="Proteomes" id="UP000663880">
    <property type="component" value="Unassembled WGS sequence"/>
</dbReference>
<accession>A0A821TER7</accession>
<dbReference type="Gene3D" id="3.90.245.10">
    <property type="entry name" value="Ribonucleoside hydrolase-like"/>
    <property type="match status" value="1"/>
</dbReference>
<dbReference type="PANTHER" id="PTHR46190">
    <property type="entry name" value="SI:CH211-201H21.5-RELATED"/>
    <property type="match status" value="1"/>
</dbReference>
<dbReference type="GO" id="GO:0016799">
    <property type="term" value="F:hydrolase activity, hydrolyzing N-glycosyl compounds"/>
    <property type="evidence" value="ECO:0007669"/>
    <property type="project" value="InterPro"/>
</dbReference>
<name>A0A821TER7_9NEOP</name>
<protein>
    <recommendedName>
        <fullName evidence="3">Inosine/uridine-preferring nucleoside hydrolase domain-containing protein</fullName>
    </recommendedName>
</protein>
<comment type="similarity">
    <text evidence="1">Belongs to the IUNH family.</text>
</comment>
<dbReference type="InterPro" id="IPR052775">
    <property type="entry name" value="IUN_hydrolase"/>
</dbReference>
<dbReference type="InterPro" id="IPR036452">
    <property type="entry name" value="Ribo_hydro-like"/>
</dbReference>
<sequence>MLNKYLPVTLIPVVSERKRYEHEDNYICLISIYVASGFGPKLVIDHDGGADDAMAIFMALLNEKYFNGPNVVAITTVHGNVDEPQVFNNTQRILSIANRRDIPIYRGSKTAIIKNAPSDYYFGRDGLGDNETTLFKPIEAQTDVAAIALINLSQKYQDALTIVTLGPLTNLALAMKLDPEIISRISQTYVAASYINSQGLNKIEFNIKMDVEAYYIMIENGSADKVTIIPSTQVKQYLNLGKAWRRDVFGAINTDIVRSLNAFERKSMTLTKDWKPLDPSAMAIVLEPSVVLEKKLTNTSIFLCGKLRGRTTYNFKSKYPNARVIKSADKNVYQNFLIKIFSANINDQNNDKDNTNTNDTSNSNESDDNDNEDNNDTIDNSNNI</sequence>
<dbReference type="InterPro" id="IPR001910">
    <property type="entry name" value="Inosine/uridine_hydrolase_dom"/>
</dbReference>
<dbReference type="OrthoDB" id="432381at2759"/>
<evidence type="ECO:0000313" key="4">
    <source>
        <dbReference type="EMBL" id="CAF4871573.1"/>
    </source>
</evidence>
<evidence type="ECO:0000256" key="2">
    <source>
        <dbReference type="SAM" id="MobiDB-lite"/>
    </source>
</evidence>
<evidence type="ECO:0000313" key="5">
    <source>
        <dbReference type="Proteomes" id="UP000663880"/>
    </source>
</evidence>
<dbReference type="AlphaFoldDB" id="A0A821TER7"/>
<proteinExistence type="inferred from homology"/>
<comment type="caution">
    <text evidence="4">The sequence shown here is derived from an EMBL/GenBank/DDBJ whole genome shotgun (WGS) entry which is preliminary data.</text>
</comment>
<keyword evidence="5" id="KW-1185">Reference proteome</keyword>
<dbReference type="EMBL" id="CAJOBZ010000023">
    <property type="protein sequence ID" value="CAF4871573.1"/>
    <property type="molecule type" value="Genomic_DNA"/>
</dbReference>
<dbReference type="PANTHER" id="PTHR46190:SF1">
    <property type="entry name" value="SI:CH211-201H21.5"/>
    <property type="match status" value="1"/>
</dbReference>
<evidence type="ECO:0000259" key="3">
    <source>
        <dbReference type="Pfam" id="PF01156"/>
    </source>
</evidence>
<reference evidence="4" key="1">
    <citation type="submission" date="2021-02" db="EMBL/GenBank/DDBJ databases">
        <authorList>
            <person name="Steward A R."/>
        </authorList>
    </citation>
    <scope>NUCLEOTIDE SEQUENCE</scope>
</reference>
<dbReference type="Pfam" id="PF01156">
    <property type="entry name" value="IU_nuc_hydro"/>
    <property type="match status" value="1"/>
</dbReference>
<feature type="domain" description="Inosine/uridine-preferring nucleoside hydrolase" evidence="3">
    <location>
        <begin position="42"/>
        <end position="333"/>
    </location>
</feature>
<organism evidence="4 5">
    <name type="scientific">Pieris macdunnoughi</name>
    <dbReference type="NCBI Taxonomy" id="345717"/>
    <lineage>
        <taxon>Eukaryota</taxon>
        <taxon>Metazoa</taxon>
        <taxon>Ecdysozoa</taxon>
        <taxon>Arthropoda</taxon>
        <taxon>Hexapoda</taxon>
        <taxon>Insecta</taxon>
        <taxon>Pterygota</taxon>
        <taxon>Neoptera</taxon>
        <taxon>Endopterygota</taxon>
        <taxon>Lepidoptera</taxon>
        <taxon>Glossata</taxon>
        <taxon>Ditrysia</taxon>
        <taxon>Papilionoidea</taxon>
        <taxon>Pieridae</taxon>
        <taxon>Pierinae</taxon>
        <taxon>Pieris</taxon>
    </lineage>
</organism>
<feature type="compositionally biased region" description="Acidic residues" evidence="2">
    <location>
        <begin position="365"/>
        <end position="376"/>
    </location>
</feature>
<feature type="region of interest" description="Disordered" evidence="2">
    <location>
        <begin position="347"/>
        <end position="384"/>
    </location>
</feature>
<dbReference type="SUPFAM" id="SSF53590">
    <property type="entry name" value="Nucleoside hydrolase"/>
    <property type="match status" value="1"/>
</dbReference>